<keyword evidence="2" id="KW-1185">Reference proteome</keyword>
<name>A0A1G6N369_9BACL</name>
<organism evidence="1 2">
    <name type="scientific">Melghirimyces thermohalophilus</name>
    <dbReference type="NCBI Taxonomy" id="1236220"/>
    <lineage>
        <taxon>Bacteria</taxon>
        <taxon>Bacillati</taxon>
        <taxon>Bacillota</taxon>
        <taxon>Bacilli</taxon>
        <taxon>Bacillales</taxon>
        <taxon>Thermoactinomycetaceae</taxon>
        <taxon>Melghirimyces</taxon>
    </lineage>
</organism>
<dbReference type="EMBL" id="FMZA01000011">
    <property type="protein sequence ID" value="SDC61575.1"/>
    <property type="molecule type" value="Genomic_DNA"/>
</dbReference>
<dbReference type="Proteomes" id="UP000199387">
    <property type="component" value="Unassembled WGS sequence"/>
</dbReference>
<protein>
    <submittedName>
        <fullName evidence="1">Uncharacterized protein</fullName>
    </submittedName>
</protein>
<dbReference type="RefSeq" id="WP_281220537.1">
    <property type="nucleotide sequence ID" value="NZ_FMZA01000011.1"/>
</dbReference>
<gene>
    <name evidence="1" type="ORF">SAMN04488112_11193</name>
</gene>
<sequence>MHTKPQQQETCPVCGNLIDNGRETVLNECCSGQWIKRQIDSCYA</sequence>
<evidence type="ECO:0000313" key="2">
    <source>
        <dbReference type="Proteomes" id="UP000199387"/>
    </source>
</evidence>
<evidence type="ECO:0000313" key="1">
    <source>
        <dbReference type="EMBL" id="SDC61575.1"/>
    </source>
</evidence>
<reference evidence="1 2" key="1">
    <citation type="submission" date="2016-10" db="EMBL/GenBank/DDBJ databases">
        <authorList>
            <person name="de Groot N.N."/>
        </authorList>
    </citation>
    <scope>NUCLEOTIDE SEQUENCE [LARGE SCALE GENOMIC DNA]</scope>
    <source>
        <strain evidence="1 2">DSM 45514</strain>
    </source>
</reference>
<proteinExistence type="predicted"/>
<dbReference type="AlphaFoldDB" id="A0A1G6N369"/>
<accession>A0A1G6N369</accession>